<dbReference type="PROSITE" id="PS50862">
    <property type="entry name" value="AA_TRNA_LIGASE_II"/>
    <property type="match status" value="1"/>
</dbReference>
<evidence type="ECO:0000256" key="1">
    <source>
        <dbReference type="ARBA" id="ARBA00012831"/>
    </source>
</evidence>
<keyword evidence="3" id="KW-0547">Nucleotide-binding</keyword>
<dbReference type="Pfam" id="PF03129">
    <property type="entry name" value="HGTP_anticodon"/>
    <property type="match status" value="1"/>
</dbReference>
<evidence type="ECO:0000256" key="7">
    <source>
        <dbReference type="ARBA" id="ARBA00029731"/>
    </source>
</evidence>
<dbReference type="EC" id="6.1.1.15" evidence="1"/>
<evidence type="ECO:0000313" key="10">
    <source>
        <dbReference type="EMBL" id="KAF7410123.1"/>
    </source>
</evidence>
<dbReference type="GO" id="GO:0005739">
    <property type="term" value="C:mitochondrion"/>
    <property type="evidence" value="ECO:0007669"/>
    <property type="project" value="TreeGrafter"/>
</dbReference>
<keyword evidence="4" id="KW-0067">ATP-binding</keyword>
<dbReference type="Gene3D" id="3.40.50.800">
    <property type="entry name" value="Anticodon-binding domain"/>
    <property type="match status" value="1"/>
</dbReference>
<protein>
    <recommendedName>
        <fullName evidence="1">proline--tRNA ligase</fullName>
        <ecNumber evidence="1">6.1.1.15</ecNumber>
    </recommendedName>
    <alternativeName>
        <fullName evidence="7">Prolyl-tRNA synthetase</fullName>
    </alternativeName>
</protein>
<dbReference type="GO" id="GO:0004827">
    <property type="term" value="F:proline-tRNA ligase activity"/>
    <property type="evidence" value="ECO:0007669"/>
    <property type="project" value="UniProtKB-EC"/>
</dbReference>
<dbReference type="GO" id="GO:0006433">
    <property type="term" value="P:prolyl-tRNA aminoacylation"/>
    <property type="evidence" value="ECO:0007669"/>
    <property type="project" value="InterPro"/>
</dbReference>
<evidence type="ECO:0000256" key="2">
    <source>
        <dbReference type="ARBA" id="ARBA00022598"/>
    </source>
</evidence>
<dbReference type="InterPro" id="IPR004154">
    <property type="entry name" value="Anticodon-bd"/>
</dbReference>
<feature type="domain" description="Aminoacyl-transfer RNA synthetases class-II family profile" evidence="9">
    <location>
        <begin position="46"/>
        <end position="326"/>
    </location>
</feature>
<keyword evidence="6" id="KW-0030">Aminoacyl-tRNA synthetase</keyword>
<evidence type="ECO:0000313" key="11">
    <source>
        <dbReference type="Proteomes" id="UP000617340"/>
    </source>
</evidence>
<evidence type="ECO:0000256" key="4">
    <source>
        <dbReference type="ARBA" id="ARBA00022840"/>
    </source>
</evidence>
<dbReference type="SUPFAM" id="SSF55681">
    <property type="entry name" value="Class II aaRS and biotin synthetases"/>
    <property type="match status" value="1"/>
</dbReference>
<dbReference type="InterPro" id="IPR050062">
    <property type="entry name" value="Pro-tRNA_synthetase"/>
</dbReference>
<dbReference type="EMBL" id="JACSDZ010000003">
    <property type="protein sequence ID" value="KAF7410123.1"/>
    <property type="molecule type" value="Genomic_DNA"/>
</dbReference>
<proteinExistence type="predicted"/>
<organism evidence="10 11">
    <name type="scientific">Vespula germanica</name>
    <name type="common">German yellow jacket</name>
    <name type="synonym">Paravespula germanica</name>
    <dbReference type="NCBI Taxonomy" id="30212"/>
    <lineage>
        <taxon>Eukaryota</taxon>
        <taxon>Metazoa</taxon>
        <taxon>Ecdysozoa</taxon>
        <taxon>Arthropoda</taxon>
        <taxon>Hexapoda</taxon>
        <taxon>Insecta</taxon>
        <taxon>Pterygota</taxon>
        <taxon>Neoptera</taxon>
        <taxon>Endopterygota</taxon>
        <taxon>Hymenoptera</taxon>
        <taxon>Apocrita</taxon>
        <taxon>Aculeata</taxon>
        <taxon>Vespoidea</taxon>
        <taxon>Vespidae</taxon>
        <taxon>Vespinae</taxon>
        <taxon>Vespula</taxon>
    </lineage>
</organism>
<dbReference type="Gene3D" id="3.30.930.10">
    <property type="entry name" value="Bira Bifunctional Protein, Domain 2"/>
    <property type="match status" value="1"/>
</dbReference>
<evidence type="ECO:0000256" key="8">
    <source>
        <dbReference type="ARBA" id="ARBA00047671"/>
    </source>
</evidence>
<sequence length="444" mass="50492">MANTKLYKLSKVSQLFRSVYTTLPNALEKTEVSRGYVNMINNGIIKSVNRGMHVLLPLGLRVLDKLTALIDKEMMNIGAQKILLPSLTSVKLLEKTKRYDPDKNELFSLTDRYNKQYVLSPTFEEAICDLVHNLGPLSSKMLPLKLYQISSKWRDEMKPRLGLLRSREFIMKDLYTFNVNLDDAKDTYNIVCEAYDKIFNQIGMEYMKAEGDTGSIGGCLSHEYQYLSEIGEDVILSCQSCNYCVNKNVSTQSVCPHCSKKLQVHNAVEVGHTFLLDTKYSKPLNAFYKDNNIEKPLVMGCFGIGLSRIMAAAAEILSTNEELKWPKNLAPFTVCIIPPKKGSKEEIVSSYIEQIYDILCKLGIDAILDDRTDLTIGKRLLYVRNTGFPYAIILGKSVISKSTFELYDVYNNKYHDLTLEGINDYFMNSDVRESENILLQESRP</sequence>
<comment type="catalytic activity">
    <reaction evidence="8">
        <text>tRNA(Pro) + L-proline + ATP = L-prolyl-tRNA(Pro) + AMP + diphosphate</text>
        <dbReference type="Rhea" id="RHEA:14305"/>
        <dbReference type="Rhea" id="RHEA-COMP:9700"/>
        <dbReference type="Rhea" id="RHEA-COMP:9702"/>
        <dbReference type="ChEBI" id="CHEBI:30616"/>
        <dbReference type="ChEBI" id="CHEBI:33019"/>
        <dbReference type="ChEBI" id="CHEBI:60039"/>
        <dbReference type="ChEBI" id="CHEBI:78442"/>
        <dbReference type="ChEBI" id="CHEBI:78532"/>
        <dbReference type="ChEBI" id="CHEBI:456215"/>
        <dbReference type="EC" id="6.1.1.15"/>
    </reaction>
</comment>
<gene>
    <name evidence="10" type="ORF">HZH68_004504</name>
</gene>
<evidence type="ECO:0000256" key="5">
    <source>
        <dbReference type="ARBA" id="ARBA00022917"/>
    </source>
</evidence>
<evidence type="ECO:0000256" key="6">
    <source>
        <dbReference type="ARBA" id="ARBA00023146"/>
    </source>
</evidence>
<dbReference type="SUPFAM" id="SSF52954">
    <property type="entry name" value="Class II aaRS ABD-related"/>
    <property type="match status" value="1"/>
</dbReference>
<evidence type="ECO:0000256" key="3">
    <source>
        <dbReference type="ARBA" id="ARBA00022741"/>
    </source>
</evidence>
<name>A0A834KNY5_VESGE</name>
<dbReference type="InterPro" id="IPR002316">
    <property type="entry name" value="Pro-tRNA-ligase_IIa"/>
</dbReference>
<dbReference type="InterPro" id="IPR002314">
    <property type="entry name" value="aa-tRNA-synt_IIb"/>
</dbReference>
<keyword evidence="11" id="KW-1185">Reference proteome</keyword>
<dbReference type="InterPro" id="IPR045864">
    <property type="entry name" value="aa-tRNA-synth_II/BPL/LPL"/>
</dbReference>
<comment type="caution">
    <text evidence="10">The sequence shown here is derived from an EMBL/GenBank/DDBJ whole genome shotgun (WGS) entry which is preliminary data.</text>
</comment>
<dbReference type="PANTHER" id="PTHR42753">
    <property type="entry name" value="MITOCHONDRIAL RIBOSOME PROTEIN L39/PROLYL-TRNA LIGASE FAMILY MEMBER"/>
    <property type="match status" value="1"/>
</dbReference>
<dbReference type="InterPro" id="IPR036621">
    <property type="entry name" value="Anticodon-bd_dom_sf"/>
</dbReference>
<dbReference type="InterPro" id="IPR006195">
    <property type="entry name" value="aa-tRNA-synth_II"/>
</dbReference>
<evidence type="ECO:0000259" key="9">
    <source>
        <dbReference type="PROSITE" id="PS50862"/>
    </source>
</evidence>
<dbReference type="GO" id="GO:0005524">
    <property type="term" value="F:ATP binding"/>
    <property type="evidence" value="ECO:0007669"/>
    <property type="project" value="UniProtKB-KW"/>
</dbReference>
<dbReference type="AlphaFoldDB" id="A0A834KNY5"/>
<dbReference type="Proteomes" id="UP000617340">
    <property type="component" value="Unassembled WGS sequence"/>
</dbReference>
<dbReference type="PRINTS" id="PR01046">
    <property type="entry name" value="TRNASYNTHPRO"/>
</dbReference>
<keyword evidence="5" id="KW-0648">Protein biosynthesis</keyword>
<accession>A0A834KNY5</accession>
<dbReference type="PANTHER" id="PTHR42753:SF10">
    <property type="entry name" value="PROLINE--TRNA LIGASE, MITOCHONDRIAL-RELATED"/>
    <property type="match status" value="1"/>
</dbReference>
<dbReference type="Pfam" id="PF00587">
    <property type="entry name" value="tRNA-synt_2b"/>
    <property type="match status" value="1"/>
</dbReference>
<keyword evidence="2" id="KW-0436">Ligase</keyword>
<reference evidence="10" key="1">
    <citation type="journal article" date="2020" name="G3 (Bethesda)">
        <title>High-Quality Assemblies for Three Invasive Social Wasps from the &lt;i&gt;Vespula&lt;/i&gt; Genus.</title>
        <authorList>
            <person name="Harrop T.W.R."/>
            <person name="Guhlin J."/>
            <person name="McLaughlin G.M."/>
            <person name="Permina E."/>
            <person name="Stockwell P."/>
            <person name="Gilligan J."/>
            <person name="Le Lec M.F."/>
            <person name="Gruber M.A.M."/>
            <person name="Quinn O."/>
            <person name="Lovegrove M."/>
            <person name="Duncan E.J."/>
            <person name="Remnant E.J."/>
            <person name="Van Eeckhoven J."/>
            <person name="Graham B."/>
            <person name="Knapp R.A."/>
            <person name="Langford K.W."/>
            <person name="Kronenberg Z."/>
            <person name="Press M.O."/>
            <person name="Eacker S.M."/>
            <person name="Wilson-Rankin E.E."/>
            <person name="Purcell J."/>
            <person name="Lester P.J."/>
            <person name="Dearden P.K."/>
        </authorList>
    </citation>
    <scope>NUCLEOTIDE SEQUENCE</scope>
    <source>
        <strain evidence="10">Linc-1</strain>
    </source>
</reference>